<evidence type="ECO:0000313" key="2">
    <source>
        <dbReference type="Proteomes" id="UP000295325"/>
    </source>
</evidence>
<protein>
    <submittedName>
        <fullName evidence="1">Uncharacterized protein</fullName>
    </submittedName>
</protein>
<organism evidence="1 2">
    <name type="scientific">Fonticella tunisiensis</name>
    <dbReference type="NCBI Taxonomy" id="1096341"/>
    <lineage>
        <taxon>Bacteria</taxon>
        <taxon>Bacillati</taxon>
        <taxon>Bacillota</taxon>
        <taxon>Clostridia</taxon>
        <taxon>Eubacteriales</taxon>
        <taxon>Clostridiaceae</taxon>
        <taxon>Fonticella</taxon>
    </lineage>
</organism>
<sequence length="53" mass="6051">MYNSKSENGKDKAGSISYILGERKYFGPTVNNIFDGKWGYYSNVYNSIFGKLK</sequence>
<accession>A0A4R7KTN6</accession>
<dbReference type="RefSeq" id="WP_166636348.1">
    <property type="nucleotide sequence ID" value="NZ_SOAZ01000006.1"/>
</dbReference>
<name>A0A4R7KTN6_9CLOT</name>
<dbReference type="AlphaFoldDB" id="A0A4R7KTN6"/>
<comment type="caution">
    <text evidence="1">The sequence shown here is derived from an EMBL/GenBank/DDBJ whole genome shotgun (WGS) entry which is preliminary data.</text>
</comment>
<reference evidence="1 2" key="1">
    <citation type="submission" date="2019-03" db="EMBL/GenBank/DDBJ databases">
        <title>Genomic Encyclopedia of Type Strains, Phase IV (KMG-IV): sequencing the most valuable type-strain genomes for metagenomic binning, comparative biology and taxonomic classification.</title>
        <authorList>
            <person name="Goeker M."/>
        </authorList>
    </citation>
    <scope>NUCLEOTIDE SEQUENCE [LARGE SCALE GENOMIC DNA]</scope>
    <source>
        <strain evidence="1 2">DSM 24455</strain>
    </source>
</reference>
<evidence type="ECO:0000313" key="1">
    <source>
        <dbReference type="EMBL" id="TDT61523.1"/>
    </source>
</evidence>
<gene>
    <name evidence="1" type="ORF">EDD71_1067</name>
</gene>
<keyword evidence="2" id="KW-1185">Reference proteome</keyword>
<dbReference type="EMBL" id="SOAZ01000006">
    <property type="protein sequence ID" value="TDT61523.1"/>
    <property type="molecule type" value="Genomic_DNA"/>
</dbReference>
<proteinExistence type="predicted"/>
<dbReference type="Proteomes" id="UP000295325">
    <property type="component" value="Unassembled WGS sequence"/>
</dbReference>